<evidence type="ECO:0000313" key="1">
    <source>
        <dbReference type="EMBL" id="OWY96552.1"/>
    </source>
</evidence>
<keyword evidence="2" id="KW-1185">Reference proteome</keyword>
<gene>
    <name evidence="1" type="ORF">PHMEG_00033155</name>
</gene>
<comment type="caution">
    <text evidence="1">The sequence shown here is derived from an EMBL/GenBank/DDBJ whole genome shotgun (WGS) entry which is preliminary data.</text>
</comment>
<dbReference type="Proteomes" id="UP000198211">
    <property type="component" value="Unassembled WGS sequence"/>
</dbReference>
<organism evidence="1 2">
    <name type="scientific">Phytophthora megakarya</name>
    <dbReference type="NCBI Taxonomy" id="4795"/>
    <lineage>
        <taxon>Eukaryota</taxon>
        <taxon>Sar</taxon>
        <taxon>Stramenopiles</taxon>
        <taxon>Oomycota</taxon>
        <taxon>Peronosporomycetes</taxon>
        <taxon>Peronosporales</taxon>
        <taxon>Peronosporaceae</taxon>
        <taxon>Phytophthora</taxon>
    </lineage>
</organism>
<dbReference type="AlphaFoldDB" id="A0A225UUB5"/>
<evidence type="ECO:0000313" key="2">
    <source>
        <dbReference type="Proteomes" id="UP000198211"/>
    </source>
</evidence>
<name>A0A225UUB5_9STRA</name>
<protein>
    <submittedName>
        <fullName evidence="1">Uncharacterized protein</fullName>
    </submittedName>
</protein>
<dbReference type="EMBL" id="NBNE01011487">
    <property type="protein sequence ID" value="OWY96552.1"/>
    <property type="molecule type" value="Genomic_DNA"/>
</dbReference>
<proteinExistence type="predicted"/>
<accession>A0A225UUB5</accession>
<reference evidence="2" key="1">
    <citation type="submission" date="2017-03" db="EMBL/GenBank/DDBJ databases">
        <title>Phytopthora megakarya and P. palmivora, two closely related causual agents of cacao black pod achieved similar genome size and gene model numbers by different mechanisms.</title>
        <authorList>
            <person name="Ali S."/>
            <person name="Shao J."/>
            <person name="Larry D.J."/>
            <person name="Kronmiller B."/>
            <person name="Shen D."/>
            <person name="Strem M.D."/>
            <person name="Melnick R.L."/>
            <person name="Guiltinan M.J."/>
            <person name="Tyler B.M."/>
            <person name="Meinhardt L.W."/>
            <person name="Bailey B.A."/>
        </authorList>
    </citation>
    <scope>NUCLEOTIDE SEQUENCE [LARGE SCALE GENOMIC DNA]</scope>
    <source>
        <strain evidence="2">zdho120</strain>
    </source>
</reference>
<sequence length="76" mass="8896">MLSGDVMTHNLFPPSALTDMLASMMIWNRLDESFWTEYAPERYYLRTELRLGYLHSEGVRPGYWPDLVDADVRVAQ</sequence>
<dbReference type="OrthoDB" id="88877at2759"/>